<dbReference type="PANTHER" id="PTHR10696:SF56">
    <property type="entry name" value="TAUD_TFDA-LIKE DOMAIN-CONTAINING PROTEIN"/>
    <property type="match status" value="1"/>
</dbReference>
<dbReference type="InterPro" id="IPR042098">
    <property type="entry name" value="TauD-like_sf"/>
</dbReference>
<reference evidence="4" key="1">
    <citation type="submission" date="2018-06" db="EMBL/GenBank/DDBJ databases">
        <authorList>
            <person name="Zhirakovskaya E."/>
        </authorList>
    </citation>
    <scope>NUCLEOTIDE SEQUENCE</scope>
</reference>
<dbReference type="Gene3D" id="3.60.130.10">
    <property type="entry name" value="Clavaminate synthase-like"/>
    <property type="match status" value="1"/>
</dbReference>
<protein>
    <recommendedName>
        <fullName evidence="3">TauD/TfdA-like domain-containing protein</fullName>
    </recommendedName>
</protein>
<dbReference type="InterPro" id="IPR050411">
    <property type="entry name" value="AlphaKG_dependent_hydroxylases"/>
</dbReference>
<evidence type="ECO:0000313" key="4">
    <source>
        <dbReference type="EMBL" id="VAX14383.1"/>
    </source>
</evidence>
<dbReference type="SUPFAM" id="SSF51197">
    <property type="entry name" value="Clavaminate synthase-like"/>
    <property type="match status" value="1"/>
</dbReference>
<organism evidence="4">
    <name type="scientific">hydrothermal vent metagenome</name>
    <dbReference type="NCBI Taxonomy" id="652676"/>
    <lineage>
        <taxon>unclassified sequences</taxon>
        <taxon>metagenomes</taxon>
        <taxon>ecological metagenomes</taxon>
    </lineage>
</organism>
<keyword evidence="1" id="KW-0560">Oxidoreductase</keyword>
<dbReference type="InterPro" id="IPR003819">
    <property type="entry name" value="TauD/TfdA-like"/>
</dbReference>
<accession>A0A3B1BQ98</accession>
<dbReference type="AlphaFoldDB" id="A0A3B1BQ98"/>
<dbReference type="Pfam" id="PF02668">
    <property type="entry name" value="TauD"/>
    <property type="match status" value="1"/>
</dbReference>
<name>A0A3B1BQ98_9ZZZZ</name>
<dbReference type="EMBL" id="UOFZ01000175">
    <property type="protein sequence ID" value="VAX14383.1"/>
    <property type="molecule type" value="Genomic_DNA"/>
</dbReference>
<dbReference type="PANTHER" id="PTHR10696">
    <property type="entry name" value="GAMMA-BUTYROBETAINE HYDROXYLASE-RELATED"/>
    <property type="match status" value="1"/>
</dbReference>
<evidence type="ECO:0000259" key="3">
    <source>
        <dbReference type="Pfam" id="PF02668"/>
    </source>
</evidence>
<keyword evidence="2" id="KW-0045">Antibiotic biosynthesis</keyword>
<gene>
    <name evidence="4" type="ORF">MNBD_GAMMA24-2222</name>
</gene>
<proteinExistence type="predicted"/>
<evidence type="ECO:0000256" key="1">
    <source>
        <dbReference type="ARBA" id="ARBA00023002"/>
    </source>
</evidence>
<dbReference type="GO" id="GO:0017000">
    <property type="term" value="P:antibiotic biosynthetic process"/>
    <property type="evidence" value="ECO:0007669"/>
    <property type="project" value="UniProtKB-KW"/>
</dbReference>
<dbReference type="GO" id="GO:0016491">
    <property type="term" value="F:oxidoreductase activity"/>
    <property type="evidence" value="ECO:0007669"/>
    <property type="project" value="UniProtKB-KW"/>
</dbReference>
<sequence length="306" mass="34841">MQIISPPLKTACLPATSPFSLEAKDAYQYWRDEKLAAYPLDVAELMVEVKNPLALTAAEKKAMFERCRKTNMFIYQFTKPAADPVAKIQVKKLGEQLGLQRLDRNLCADDDGISSLKVMPSGQQQTYIPYSNRRISWHTDGYYNTQERQIKGMLLHCVSSAASGGANALVDPEIAYIHLREHNPDYIYALMHPRVMTIPVNLEQGKPVRPAQSGPVFSVTGGGYLHMRYSARTRSIEWRENEITQAARDCLTALLNSDSKYIFRHRLKPTQGLLCNNVLHNRSAFDDEGEPRLLYRARYFDRIQMP</sequence>
<evidence type="ECO:0000256" key="2">
    <source>
        <dbReference type="ARBA" id="ARBA00023194"/>
    </source>
</evidence>
<feature type="domain" description="TauD/TfdA-like" evidence="3">
    <location>
        <begin position="91"/>
        <end position="297"/>
    </location>
</feature>